<accession>A0ABU6R5H8</accession>
<dbReference type="InterPro" id="IPR012677">
    <property type="entry name" value="Nucleotide-bd_a/b_plait_sf"/>
</dbReference>
<protein>
    <recommendedName>
        <fullName evidence="2">RRM domain-containing protein</fullName>
    </recommendedName>
</protein>
<keyword evidence="4" id="KW-1185">Reference proteome</keyword>
<organism evidence="3 4">
    <name type="scientific">Stylosanthes scabra</name>
    <dbReference type="NCBI Taxonomy" id="79078"/>
    <lineage>
        <taxon>Eukaryota</taxon>
        <taxon>Viridiplantae</taxon>
        <taxon>Streptophyta</taxon>
        <taxon>Embryophyta</taxon>
        <taxon>Tracheophyta</taxon>
        <taxon>Spermatophyta</taxon>
        <taxon>Magnoliopsida</taxon>
        <taxon>eudicotyledons</taxon>
        <taxon>Gunneridae</taxon>
        <taxon>Pentapetalae</taxon>
        <taxon>rosids</taxon>
        <taxon>fabids</taxon>
        <taxon>Fabales</taxon>
        <taxon>Fabaceae</taxon>
        <taxon>Papilionoideae</taxon>
        <taxon>50 kb inversion clade</taxon>
        <taxon>dalbergioids sensu lato</taxon>
        <taxon>Dalbergieae</taxon>
        <taxon>Pterocarpus clade</taxon>
        <taxon>Stylosanthes</taxon>
    </lineage>
</organism>
<dbReference type="SUPFAM" id="SSF54928">
    <property type="entry name" value="RNA-binding domain, RBD"/>
    <property type="match status" value="1"/>
</dbReference>
<dbReference type="InterPro" id="IPR035979">
    <property type="entry name" value="RBD_domain_sf"/>
</dbReference>
<dbReference type="Gene3D" id="3.30.70.330">
    <property type="match status" value="1"/>
</dbReference>
<dbReference type="SMART" id="SM00360">
    <property type="entry name" value="RRM"/>
    <property type="match status" value="1"/>
</dbReference>
<dbReference type="InterPro" id="IPR000504">
    <property type="entry name" value="RRM_dom"/>
</dbReference>
<evidence type="ECO:0000256" key="1">
    <source>
        <dbReference type="PROSITE-ProRule" id="PRU00176"/>
    </source>
</evidence>
<evidence type="ECO:0000259" key="2">
    <source>
        <dbReference type="PROSITE" id="PS50102"/>
    </source>
</evidence>
<dbReference type="PROSITE" id="PS50102">
    <property type="entry name" value="RRM"/>
    <property type="match status" value="1"/>
</dbReference>
<gene>
    <name evidence="3" type="ORF">PIB30_013796</name>
</gene>
<dbReference type="EMBL" id="JASCZI010030244">
    <property type="protein sequence ID" value="MED6119679.1"/>
    <property type="molecule type" value="Genomic_DNA"/>
</dbReference>
<sequence length="214" mass="25316">MGFERVRQWNVWRKEMDIRVRTNEEFRRLESVSFTVFVENLPIDVSKNELFYLFKWSGWINDIYLLRKEKEEKTYCFAFIRFTTKGGALKAKTEMNSMNLRGYKISVKDAYYMRDNKTMARSENGPHEVVKEGPRNDGAKTVKVVNEREIVFANELVMTIREEDRGNENRVLVSHDILDEWSFLNYKEKPSISASEKMIHEVLSDASSDQYIIV</sequence>
<evidence type="ECO:0000313" key="4">
    <source>
        <dbReference type="Proteomes" id="UP001341840"/>
    </source>
</evidence>
<evidence type="ECO:0000313" key="3">
    <source>
        <dbReference type="EMBL" id="MED6119679.1"/>
    </source>
</evidence>
<name>A0ABU6R5H8_9FABA</name>
<proteinExistence type="predicted"/>
<keyword evidence="1" id="KW-0694">RNA-binding</keyword>
<dbReference type="CDD" id="cd00590">
    <property type="entry name" value="RRM_SF"/>
    <property type="match status" value="1"/>
</dbReference>
<feature type="domain" description="RRM" evidence="2">
    <location>
        <begin position="34"/>
        <end position="112"/>
    </location>
</feature>
<dbReference type="Pfam" id="PF00076">
    <property type="entry name" value="RRM_1"/>
    <property type="match status" value="1"/>
</dbReference>
<reference evidence="3 4" key="1">
    <citation type="journal article" date="2023" name="Plants (Basel)">
        <title>Bridging the Gap: Combining Genomics and Transcriptomics Approaches to Understand Stylosanthes scabra, an Orphan Legume from the Brazilian Caatinga.</title>
        <authorList>
            <person name="Ferreira-Neto J.R.C."/>
            <person name="da Silva M.D."/>
            <person name="Binneck E."/>
            <person name="de Melo N.F."/>
            <person name="da Silva R.H."/>
            <person name="de Melo A.L.T.M."/>
            <person name="Pandolfi V."/>
            <person name="Bustamante F.O."/>
            <person name="Brasileiro-Vidal A.C."/>
            <person name="Benko-Iseppon A.M."/>
        </authorList>
    </citation>
    <scope>NUCLEOTIDE SEQUENCE [LARGE SCALE GENOMIC DNA]</scope>
    <source>
        <tissue evidence="3">Leaves</tissue>
    </source>
</reference>
<comment type="caution">
    <text evidence="3">The sequence shown here is derived from an EMBL/GenBank/DDBJ whole genome shotgun (WGS) entry which is preliminary data.</text>
</comment>
<dbReference type="Proteomes" id="UP001341840">
    <property type="component" value="Unassembled WGS sequence"/>
</dbReference>